<dbReference type="InterPro" id="IPR023753">
    <property type="entry name" value="FAD/NAD-binding_dom"/>
</dbReference>
<evidence type="ECO:0000256" key="1">
    <source>
        <dbReference type="ARBA" id="ARBA00005272"/>
    </source>
</evidence>
<keyword evidence="3" id="KW-0285">Flavoprotein</keyword>
<evidence type="ECO:0000256" key="4">
    <source>
        <dbReference type="ARBA" id="ARBA00022827"/>
    </source>
</evidence>
<gene>
    <name evidence="10" type="ORF">VB738_13300</name>
</gene>
<evidence type="ECO:0000259" key="9">
    <source>
        <dbReference type="Pfam" id="PF07992"/>
    </source>
</evidence>
<dbReference type="PRINTS" id="PR00411">
    <property type="entry name" value="PNDRDTASEI"/>
</dbReference>
<feature type="domain" description="FAD/NAD(P)-binding" evidence="9">
    <location>
        <begin position="22"/>
        <end position="346"/>
    </location>
</feature>
<name>A0ABU5RWR7_9CYAN</name>
<dbReference type="RefSeq" id="WP_323306196.1">
    <property type="nucleotide sequence ID" value="NZ_JAYGHX010000009.1"/>
</dbReference>
<dbReference type="Pfam" id="PF07992">
    <property type="entry name" value="Pyr_redox_2"/>
    <property type="match status" value="1"/>
</dbReference>
<evidence type="ECO:0000256" key="8">
    <source>
        <dbReference type="SAM" id="MobiDB-lite"/>
    </source>
</evidence>
<dbReference type="PANTHER" id="PTHR43706">
    <property type="entry name" value="NADH DEHYDROGENASE"/>
    <property type="match status" value="1"/>
</dbReference>
<evidence type="ECO:0000313" key="11">
    <source>
        <dbReference type="Proteomes" id="UP001304461"/>
    </source>
</evidence>
<dbReference type="InterPro" id="IPR036188">
    <property type="entry name" value="FAD/NAD-bd_sf"/>
</dbReference>
<evidence type="ECO:0000313" key="10">
    <source>
        <dbReference type="EMBL" id="MEA5392235.1"/>
    </source>
</evidence>
<keyword evidence="4" id="KW-0274">FAD</keyword>
<evidence type="ECO:0000256" key="5">
    <source>
        <dbReference type="ARBA" id="ARBA00023002"/>
    </source>
</evidence>
<keyword evidence="6" id="KW-0520">NAD</keyword>
<evidence type="ECO:0000256" key="3">
    <source>
        <dbReference type="ARBA" id="ARBA00022630"/>
    </source>
</evidence>
<dbReference type="SUPFAM" id="SSF51905">
    <property type="entry name" value="FAD/NAD(P)-binding domain"/>
    <property type="match status" value="2"/>
</dbReference>
<reference evidence="10 11" key="1">
    <citation type="submission" date="2023-12" db="EMBL/GenBank/DDBJ databases">
        <title>Baltic Sea Cyanobacteria.</title>
        <authorList>
            <person name="Delbaje E."/>
            <person name="Fewer D.P."/>
            <person name="Shishido T.K."/>
        </authorList>
    </citation>
    <scope>NUCLEOTIDE SEQUENCE [LARGE SCALE GENOMIC DNA]</scope>
    <source>
        <strain evidence="10 11">UHCC 0139</strain>
    </source>
</reference>
<dbReference type="EMBL" id="JAYGHX010000009">
    <property type="protein sequence ID" value="MEA5392235.1"/>
    <property type="molecule type" value="Genomic_DNA"/>
</dbReference>
<sequence length="494" mass="53512">MAPERFFLELDPPHGAMADWPHVVIVGGGFAGLKACHALAGRPVRVTLIDKRNFNLFQPLLYQVASGLVSEADVASPLRQMVGQAPNIQILLGEVVDIDTEAREVVFNDHRYGYDHLILASGSGSTYFGHEEWRPLAPPMKILEHADEIRRRLLMALEEAEQTRDPGRRRFLQSVVVVGAGPAGCELAGSLIELMHRAVERDFKQLDRAQCRVILLDAVDRVLPTMAAALSADAAAYLERAGVELRLNTMVAAIEPGRVLLRRPPDTAADEADACGGGLGDLEAATICWTAGVRASRLGRLLAERTGAPVDRGGRLQVEADFSLPGHPEIRAVGDLCHYAHTADGRVLPGMAGPAVQMGGWVARDILAGLEGRQSAPFRWFDLGSMAVIGPWYAVADLRGLHVSGLAGWILWALAHLAFIPDTENRIALFSKWMWQIATRQRTALLIIGRPDQHLGVDVGLERAVPPDGATQSPEAPPSGPLNRLISTPRITAM</sequence>
<feature type="region of interest" description="Disordered" evidence="8">
    <location>
        <begin position="466"/>
        <end position="494"/>
    </location>
</feature>
<dbReference type="InterPro" id="IPR045024">
    <property type="entry name" value="NDH-2"/>
</dbReference>
<evidence type="ECO:0000256" key="2">
    <source>
        <dbReference type="ARBA" id="ARBA00012637"/>
    </source>
</evidence>
<comment type="catalytic activity">
    <reaction evidence="7">
        <text>a quinone + NADH + H(+) = a quinol + NAD(+)</text>
        <dbReference type="Rhea" id="RHEA:46160"/>
        <dbReference type="ChEBI" id="CHEBI:15378"/>
        <dbReference type="ChEBI" id="CHEBI:24646"/>
        <dbReference type="ChEBI" id="CHEBI:57540"/>
        <dbReference type="ChEBI" id="CHEBI:57945"/>
        <dbReference type="ChEBI" id="CHEBI:132124"/>
        <dbReference type="EC" id="1.6.5.9"/>
    </reaction>
</comment>
<dbReference type="PANTHER" id="PTHR43706:SF47">
    <property type="entry name" value="EXTERNAL NADH-UBIQUINONE OXIDOREDUCTASE 1, MITOCHONDRIAL-RELATED"/>
    <property type="match status" value="1"/>
</dbReference>
<protein>
    <recommendedName>
        <fullName evidence="2">NADH:ubiquinone reductase (non-electrogenic)</fullName>
        <ecNumber evidence="2">1.6.5.9</ecNumber>
    </recommendedName>
</protein>
<proteinExistence type="inferred from homology"/>
<dbReference type="EC" id="1.6.5.9" evidence="2"/>
<dbReference type="GO" id="GO:0016491">
    <property type="term" value="F:oxidoreductase activity"/>
    <property type="evidence" value="ECO:0007669"/>
    <property type="project" value="UniProtKB-KW"/>
</dbReference>
<dbReference type="Gene3D" id="3.50.50.100">
    <property type="match status" value="1"/>
</dbReference>
<comment type="caution">
    <text evidence="10">The sequence shown here is derived from an EMBL/GenBank/DDBJ whole genome shotgun (WGS) entry which is preliminary data.</text>
</comment>
<dbReference type="PRINTS" id="PR00368">
    <property type="entry name" value="FADPNR"/>
</dbReference>
<feature type="compositionally biased region" description="Polar residues" evidence="8">
    <location>
        <begin position="485"/>
        <end position="494"/>
    </location>
</feature>
<comment type="similarity">
    <text evidence="1">Belongs to the NADH dehydrogenase family.</text>
</comment>
<dbReference type="Proteomes" id="UP001304461">
    <property type="component" value="Unassembled WGS sequence"/>
</dbReference>
<evidence type="ECO:0000256" key="6">
    <source>
        <dbReference type="ARBA" id="ARBA00023027"/>
    </source>
</evidence>
<organism evidence="10 11">
    <name type="scientific">Cyanobium gracile UHCC 0139</name>
    <dbReference type="NCBI Taxonomy" id="3110308"/>
    <lineage>
        <taxon>Bacteria</taxon>
        <taxon>Bacillati</taxon>
        <taxon>Cyanobacteriota</taxon>
        <taxon>Cyanophyceae</taxon>
        <taxon>Synechococcales</taxon>
        <taxon>Prochlorococcaceae</taxon>
        <taxon>Cyanobium</taxon>
    </lineage>
</organism>
<evidence type="ECO:0000256" key="7">
    <source>
        <dbReference type="ARBA" id="ARBA00047599"/>
    </source>
</evidence>
<keyword evidence="11" id="KW-1185">Reference proteome</keyword>
<keyword evidence="5 10" id="KW-0560">Oxidoreductase</keyword>
<accession>A0ABU5RWR7</accession>